<dbReference type="RefSeq" id="XP_009658195.1">
    <property type="nucleotide sequence ID" value="XM_009659900.1"/>
</dbReference>
<keyword evidence="2" id="KW-1185">Reference proteome</keyword>
<name>G2XJ65_VERDV</name>
<dbReference type="InParanoid" id="G2XJ65"/>
<reference evidence="1 2" key="1">
    <citation type="submission" date="2008-03" db="EMBL/GenBank/DDBJ databases">
        <title>The Genome Sequence of Verticillium dahliae VdLs.17.</title>
        <authorList>
            <consortium name="The Broad Institute Genome Sequencing Platform"/>
            <person name="Ma L.-J.J."/>
            <person name="Klosterman S.J."/>
            <person name="Subbarao K."/>
            <person name="Dobinson K."/>
            <person name="Veronese P."/>
            <person name="Kang S."/>
            <person name="Gold S.E."/>
            <person name="Young S."/>
            <person name="Jaffe D."/>
            <person name="Gnerre S."/>
            <person name="Berlin A."/>
            <person name="Heiman D."/>
            <person name="Hepburn T."/>
            <person name="Sykes S."/>
            <person name="Alvarado L."/>
            <person name="Kodira C.D."/>
            <person name="Lander E."/>
            <person name="Galagan J."/>
            <person name="Nusbaum C."/>
            <person name="Birren B."/>
        </authorList>
    </citation>
    <scope>NUCLEOTIDE SEQUENCE [LARGE SCALE GENOMIC DNA]</scope>
    <source>
        <strain evidence="2">VdLs.17 / ATCC MYA-4575 / FGSC 10137</strain>
    </source>
</reference>
<evidence type="ECO:0000313" key="1">
    <source>
        <dbReference type="EMBL" id="EGY20568.1"/>
    </source>
</evidence>
<dbReference type="HOGENOM" id="CLU_3392574_0_0_1"/>
<sequence>MQISSANGLQDMLAWFHAKNQVGIDAPVGSKE</sequence>
<dbReference type="AlphaFoldDB" id="G2XJ65"/>
<proteinExistence type="predicted"/>
<protein>
    <submittedName>
        <fullName evidence="1">Uncharacterized protein</fullName>
    </submittedName>
</protein>
<organism evidence="1 2">
    <name type="scientific">Verticillium dahliae (strain VdLs.17 / ATCC MYA-4575 / FGSC 10137)</name>
    <name type="common">Verticillium wilt</name>
    <dbReference type="NCBI Taxonomy" id="498257"/>
    <lineage>
        <taxon>Eukaryota</taxon>
        <taxon>Fungi</taxon>
        <taxon>Dikarya</taxon>
        <taxon>Ascomycota</taxon>
        <taxon>Pezizomycotina</taxon>
        <taxon>Sordariomycetes</taxon>
        <taxon>Hypocreomycetidae</taxon>
        <taxon>Glomerellales</taxon>
        <taxon>Plectosphaerellaceae</taxon>
        <taxon>Verticillium</taxon>
    </lineage>
</organism>
<dbReference type="KEGG" id="vda:VDAG_10197"/>
<reference evidence="2" key="2">
    <citation type="journal article" date="2011" name="PLoS Pathog.">
        <title>Comparative genomics yields insights into niche adaptation of plant vascular wilt pathogens.</title>
        <authorList>
            <person name="Klosterman S.J."/>
            <person name="Subbarao K.V."/>
            <person name="Kang S."/>
            <person name="Veronese P."/>
            <person name="Gold S.E."/>
            <person name="Thomma B.P.H.J."/>
            <person name="Chen Z."/>
            <person name="Henrissat B."/>
            <person name="Lee Y.-H."/>
            <person name="Park J."/>
            <person name="Garcia-Pedrajas M.D."/>
            <person name="Barbara D.J."/>
            <person name="Anchieta A."/>
            <person name="de Jonge R."/>
            <person name="Santhanam P."/>
            <person name="Maruthachalam K."/>
            <person name="Atallah Z."/>
            <person name="Amyotte S.G."/>
            <person name="Paz Z."/>
            <person name="Inderbitzin P."/>
            <person name="Hayes R.J."/>
            <person name="Heiman D.I."/>
            <person name="Young S."/>
            <person name="Zeng Q."/>
            <person name="Engels R."/>
            <person name="Galagan J."/>
            <person name="Cuomo C.A."/>
            <person name="Dobinson K.F."/>
            <person name="Ma L.-J."/>
        </authorList>
    </citation>
    <scope>NUCLEOTIDE SEQUENCE [LARGE SCALE GENOMIC DNA]</scope>
    <source>
        <strain evidence="2">VdLs.17 / ATCC MYA-4575 / FGSC 10137</strain>
    </source>
</reference>
<gene>
    <name evidence="1" type="ORF">VDAG_10197</name>
</gene>
<dbReference type="EMBL" id="DS572727">
    <property type="protein sequence ID" value="EGY20568.1"/>
    <property type="molecule type" value="Genomic_DNA"/>
</dbReference>
<evidence type="ECO:0000313" key="2">
    <source>
        <dbReference type="Proteomes" id="UP000001611"/>
    </source>
</evidence>
<dbReference type="GeneID" id="20711660"/>
<dbReference type="Proteomes" id="UP000001611">
    <property type="component" value="Unassembled WGS sequence"/>
</dbReference>
<accession>G2XJ65</accession>